<organism evidence="5 6">
    <name type="scientific">Nocardiopsis rhodophaea</name>
    <dbReference type="NCBI Taxonomy" id="280238"/>
    <lineage>
        <taxon>Bacteria</taxon>
        <taxon>Bacillati</taxon>
        <taxon>Actinomycetota</taxon>
        <taxon>Actinomycetes</taxon>
        <taxon>Streptosporangiales</taxon>
        <taxon>Nocardiopsidaceae</taxon>
        <taxon>Nocardiopsis</taxon>
    </lineage>
</organism>
<dbReference type="Proteomes" id="UP001501585">
    <property type="component" value="Unassembled WGS sequence"/>
</dbReference>
<dbReference type="CDD" id="cd03801">
    <property type="entry name" value="GT4_PimA-like"/>
    <property type="match status" value="1"/>
</dbReference>
<reference evidence="6" key="1">
    <citation type="journal article" date="2019" name="Int. J. Syst. Evol. Microbiol.">
        <title>The Global Catalogue of Microorganisms (GCM) 10K type strain sequencing project: providing services to taxonomists for standard genome sequencing and annotation.</title>
        <authorList>
            <consortium name="The Broad Institute Genomics Platform"/>
            <consortium name="The Broad Institute Genome Sequencing Center for Infectious Disease"/>
            <person name="Wu L."/>
            <person name="Ma J."/>
        </authorList>
    </citation>
    <scope>NUCLEOTIDE SEQUENCE [LARGE SCALE GENOMIC DNA]</scope>
    <source>
        <strain evidence="6">JCM 15313</strain>
    </source>
</reference>
<evidence type="ECO:0000259" key="3">
    <source>
        <dbReference type="Pfam" id="PF00534"/>
    </source>
</evidence>
<dbReference type="InterPro" id="IPR028098">
    <property type="entry name" value="Glyco_trans_4-like_N"/>
</dbReference>
<dbReference type="EMBL" id="BAAAPC010000019">
    <property type="protein sequence ID" value="GAA2008914.1"/>
    <property type="molecule type" value="Genomic_DNA"/>
</dbReference>
<keyword evidence="1" id="KW-0328">Glycosyltransferase</keyword>
<feature type="domain" description="Glycosyl transferase family 1" evidence="3">
    <location>
        <begin position="407"/>
        <end position="575"/>
    </location>
</feature>
<dbReference type="Gene3D" id="3.40.50.2000">
    <property type="entry name" value="Glycogen Phosphorylase B"/>
    <property type="match status" value="2"/>
</dbReference>
<proteinExistence type="predicted"/>
<dbReference type="SUPFAM" id="SSF53756">
    <property type="entry name" value="UDP-Glycosyltransferase/glycogen phosphorylase"/>
    <property type="match status" value="1"/>
</dbReference>
<evidence type="ECO:0000313" key="6">
    <source>
        <dbReference type="Proteomes" id="UP001501585"/>
    </source>
</evidence>
<dbReference type="PANTHER" id="PTHR45947">
    <property type="entry name" value="SULFOQUINOVOSYL TRANSFERASE SQD2"/>
    <property type="match status" value="1"/>
</dbReference>
<evidence type="ECO:0000256" key="2">
    <source>
        <dbReference type="ARBA" id="ARBA00022679"/>
    </source>
</evidence>
<comment type="caution">
    <text evidence="5">The sequence shown here is derived from an EMBL/GenBank/DDBJ whole genome shotgun (WGS) entry which is preliminary data.</text>
</comment>
<sequence length="601" mass="64495">MVKDSPPADGLAARARSRAADTYDVLVRRSYHIARWLPHRVTNALLRLAWGPRDRSRPRLPAVALLLLAAQERATDARDLAPYLAEQASEPTPRGRRFLHRLAAVLTAVKEPRLSEAVLRRLPRVPARYEAPLRGASAYRGGQTLFEEGRIGDALAEVAPYADAHALCERLYRHLLGERAALGPLPVRPKLEAPAMDWIPGRVLHLVSTALPQADAECTARTHRLAAAQRDAGLDPHVVTFAGWPRGGADTAERVLVDGIPYHRLGPGPGPHEGFGPRVEESAREAADVARRLRPTALHAASDHRNGSVALDVGARLGIPVVYEVRGLAEEASPSTAGAGAEGGERHRLAVQRAAEVMRAADAVVTPSRTMREEIVARGVAPDRIVLAPHSVDPALLDTAPDGAGFRREHGIAPEEFVVGSVSRLVPDEGFDVLVEAAALLRDMGVAVRVLLVGDGTARPRLLSLVEELGLQDACVLPGRVGPGDAQRAYAALDVFVVPREDTQACRLATPLEPVEAMALGRPVVASDLPALRELLGGGDAGVMVPPGDAETLAKALDRVQGDAELRRTLAEAGRAEVAAQRTWPRIAATYRELYRVLREN</sequence>
<evidence type="ECO:0000259" key="4">
    <source>
        <dbReference type="Pfam" id="PF13579"/>
    </source>
</evidence>
<evidence type="ECO:0008006" key="7">
    <source>
        <dbReference type="Google" id="ProtNLM"/>
    </source>
</evidence>
<gene>
    <name evidence="5" type="ORF">GCM10009799_40870</name>
</gene>
<dbReference type="InterPro" id="IPR050194">
    <property type="entry name" value="Glycosyltransferase_grp1"/>
</dbReference>
<feature type="domain" description="Glycosyltransferase subfamily 4-like N-terminal" evidence="4">
    <location>
        <begin position="220"/>
        <end position="389"/>
    </location>
</feature>
<name>A0ABP5F052_9ACTN</name>
<protein>
    <recommendedName>
        <fullName evidence="7">Glycosyltransferase</fullName>
    </recommendedName>
</protein>
<dbReference type="Pfam" id="PF13579">
    <property type="entry name" value="Glyco_trans_4_4"/>
    <property type="match status" value="1"/>
</dbReference>
<evidence type="ECO:0000313" key="5">
    <source>
        <dbReference type="EMBL" id="GAA2008914.1"/>
    </source>
</evidence>
<dbReference type="PANTHER" id="PTHR45947:SF3">
    <property type="entry name" value="SULFOQUINOVOSYL TRANSFERASE SQD2"/>
    <property type="match status" value="1"/>
</dbReference>
<dbReference type="InterPro" id="IPR001296">
    <property type="entry name" value="Glyco_trans_1"/>
</dbReference>
<dbReference type="Pfam" id="PF00534">
    <property type="entry name" value="Glycos_transf_1"/>
    <property type="match status" value="1"/>
</dbReference>
<dbReference type="RefSeq" id="WP_344164500.1">
    <property type="nucleotide sequence ID" value="NZ_BAAAPC010000019.1"/>
</dbReference>
<evidence type="ECO:0000256" key="1">
    <source>
        <dbReference type="ARBA" id="ARBA00022676"/>
    </source>
</evidence>
<accession>A0ABP5F052</accession>
<keyword evidence="2" id="KW-0808">Transferase</keyword>
<keyword evidence="6" id="KW-1185">Reference proteome</keyword>